<dbReference type="SUPFAM" id="SSF57770">
    <property type="entry name" value="Methionyl-tRNA synthetase (MetRS), Zn-domain"/>
    <property type="match status" value="1"/>
</dbReference>
<dbReference type="FunFam" id="2.20.28.20:FF:000001">
    <property type="entry name" value="Methionine--tRNA ligase"/>
    <property type="match status" value="1"/>
</dbReference>
<dbReference type="InterPro" id="IPR014758">
    <property type="entry name" value="Met-tRNA_synth"/>
</dbReference>
<dbReference type="GO" id="GO:0005524">
    <property type="term" value="F:ATP binding"/>
    <property type="evidence" value="ECO:0007669"/>
    <property type="project" value="UniProtKB-KW"/>
</dbReference>
<feature type="domain" description="Methionyl/Leucyl tRNA synthetase" evidence="15">
    <location>
        <begin position="22"/>
        <end position="416"/>
    </location>
</feature>
<feature type="domain" description="Methionyl-tRNA synthetase anticodon-binding" evidence="16">
    <location>
        <begin position="441"/>
        <end position="559"/>
    </location>
</feature>
<evidence type="ECO:0000256" key="8">
    <source>
        <dbReference type="ARBA" id="ARBA00022741"/>
    </source>
</evidence>
<dbReference type="InterPro" id="IPR033911">
    <property type="entry name" value="MetRS_core"/>
</dbReference>
<gene>
    <name evidence="17" type="ORF">A2Z21_09975</name>
</gene>
<evidence type="ECO:0000256" key="12">
    <source>
        <dbReference type="ARBA" id="ARBA00030904"/>
    </source>
</evidence>
<evidence type="ECO:0000259" key="16">
    <source>
        <dbReference type="Pfam" id="PF19303"/>
    </source>
</evidence>
<dbReference type="PRINTS" id="PR01041">
    <property type="entry name" value="TRNASYNTHMET"/>
</dbReference>
<evidence type="ECO:0000313" key="18">
    <source>
        <dbReference type="Proteomes" id="UP000179157"/>
    </source>
</evidence>
<dbReference type="GO" id="GO:0006431">
    <property type="term" value="P:methionyl-tRNA aminoacylation"/>
    <property type="evidence" value="ECO:0007669"/>
    <property type="project" value="InterPro"/>
</dbReference>
<keyword evidence="10 14" id="KW-0648">Protein biosynthesis</keyword>
<dbReference type="InterPro" id="IPR029038">
    <property type="entry name" value="MetRS_Zn"/>
</dbReference>
<evidence type="ECO:0000256" key="9">
    <source>
        <dbReference type="ARBA" id="ARBA00022840"/>
    </source>
</evidence>
<keyword evidence="9 14" id="KW-0067">ATP-binding</keyword>
<dbReference type="InterPro" id="IPR023458">
    <property type="entry name" value="Met-tRNA_ligase_1"/>
</dbReference>
<keyword evidence="6" id="KW-0963">Cytoplasm</keyword>
<evidence type="ECO:0000256" key="2">
    <source>
        <dbReference type="ARBA" id="ARBA00004496"/>
    </source>
</evidence>
<dbReference type="AlphaFoldDB" id="A0A1F5UWU6"/>
<dbReference type="Proteomes" id="UP000179157">
    <property type="component" value="Unassembled WGS sequence"/>
</dbReference>
<dbReference type="Gene3D" id="1.10.730.10">
    <property type="entry name" value="Isoleucyl-tRNA Synthetase, Domain 1"/>
    <property type="match status" value="1"/>
</dbReference>
<comment type="catalytic activity">
    <reaction evidence="13">
        <text>tRNA(Met) + L-methionine + ATP = L-methionyl-tRNA(Met) + AMP + diphosphate</text>
        <dbReference type="Rhea" id="RHEA:13481"/>
        <dbReference type="Rhea" id="RHEA-COMP:9667"/>
        <dbReference type="Rhea" id="RHEA-COMP:9698"/>
        <dbReference type="ChEBI" id="CHEBI:30616"/>
        <dbReference type="ChEBI" id="CHEBI:33019"/>
        <dbReference type="ChEBI" id="CHEBI:57844"/>
        <dbReference type="ChEBI" id="CHEBI:78442"/>
        <dbReference type="ChEBI" id="CHEBI:78530"/>
        <dbReference type="ChEBI" id="CHEBI:456215"/>
        <dbReference type="EC" id="6.1.1.10"/>
    </reaction>
</comment>
<dbReference type="EMBL" id="MFGX01000062">
    <property type="protein sequence ID" value="OGF55161.1"/>
    <property type="molecule type" value="Genomic_DNA"/>
</dbReference>
<dbReference type="EC" id="6.1.1.10" evidence="4"/>
<evidence type="ECO:0000256" key="5">
    <source>
        <dbReference type="ARBA" id="ARBA00018753"/>
    </source>
</evidence>
<evidence type="ECO:0000256" key="1">
    <source>
        <dbReference type="ARBA" id="ARBA00003314"/>
    </source>
</evidence>
<dbReference type="PANTHER" id="PTHR45765:SF1">
    <property type="entry name" value="METHIONINE--TRNA LIGASE, CYTOPLASMIC"/>
    <property type="match status" value="1"/>
</dbReference>
<keyword evidence="7 14" id="KW-0436">Ligase</keyword>
<evidence type="ECO:0000259" key="15">
    <source>
        <dbReference type="Pfam" id="PF09334"/>
    </source>
</evidence>
<reference evidence="17 18" key="1">
    <citation type="journal article" date="2016" name="Nat. Commun.">
        <title>Thousands of microbial genomes shed light on interconnected biogeochemical processes in an aquifer system.</title>
        <authorList>
            <person name="Anantharaman K."/>
            <person name="Brown C.T."/>
            <person name="Hug L.A."/>
            <person name="Sharon I."/>
            <person name="Castelle C.J."/>
            <person name="Probst A.J."/>
            <person name="Thomas B.C."/>
            <person name="Singh A."/>
            <person name="Wilkins M.J."/>
            <person name="Karaoz U."/>
            <person name="Brodie E.L."/>
            <person name="Williams K.H."/>
            <person name="Hubbard S.S."/>
            <person name="Banfield J.F."/>
        </authorList>
    </citation>
    <scope>NUCLEOTIDE SEQUENCE [LARGE SCALE GENOMIC DNA]</scope>
    <source>
        <strain evidence="18">RBG_16_55_9</strain>
    </source>
</reference>
<evidence type="ECO:0000256" key="10">
    <source>
        <dbReference type="ARBA" id="ARBA00022917"/>
    </source>
</evidence>
<proteinExistence type="inferred from homology"/>
<dbReference type="InterPro" id="IPR015413">
    <property type="entry name" value="Methionyl/Leucyl_tRNA_Synth"/>
</dbReference>
<dbReference type="InterPro" id="IPR041872">
    <property type="entry name" value="Anticodon_Met"/>
</dbReference>
<keyword evidence="11 14" id="KW-0030">Aminoacyl-tRNA synthetase</keyword>
<name>A0A1F5UWU6_FRAXR</name>
<accession>A0A1F5UWU6</accession>
<dbReference type="Pfam" id="PF19303">
    <property type="entry name" value="Anticodon_3"/>
    <property type="match status" value="1"/>
</dbReference>
<comment type="caution">
    <text evidence="17">The sequence shown here is derived from an EMBL/GenBank/DDBJ whole genome shotgun (WGS) entry which is preliminary data.</text>
</comment>
<comment type="function">
    <text evidence="1">Is required not only for elongation of protein synthesis but also for the initiation of all mRNA translation through initiator tRNA(fMet) aminoacylation.</text>
</comment>
<dbReference type="Gene3D" id="3.40.50.620">
    <property type="entry name" value="HUPs"/>
    <property type="match status" value="1"/>
</dbReference>
<dbReference type="InterPro" id="IPR009080">
    <property type="entry name" value="tRNAsynth_Ia_anticodon-bd"/>
</dbReference>
<sequence>MLPAIERAFAAAEVITLSKPKVLICSGWPYASNVPHLGNLIGCLLSGDALARYYRLKGCDVLHVSGSDTHGTNIEFEAFKRGVSPKELSDRVHQQILEIIKAFEIDMYYTTTESPTHYRFVHDLYKKAEANGYITSLEEEQAYCTHDGKFLADRFIQGTCPHCGSPNAYGNQCDDCGTLLEPSELKNPRCRICGQSTISFRKTRNWYLDLPKLEPQLKAFIAAKGFQDNVGKFTENLLKEGLKPRAVTRDLEWGIPAPFQGAEGKVIYVWAEAALGYVSATMEYFEKQSNPRGWEPFWLDEGKSVKHVYTQGKDNIPFHTIFFPAQLLSSGTRYHLPDQISATEYLNWIGGQKFSKTRGIGVYSDEALKLLPGSYWRFYLLLLRPEQRDIDFSWEDLDKAINGVLANNIANLIHRVTSLAHRSYGGIISPTAIASPVSKAIEGTKAKYQQAFEAGSIAQALRHVADLAVVGNEYVQKERPWEGQKPEVIANAYALAKALAILLSPFVPSFSERVYRVLSLNAPTLDDVGRLEQREIRLGPPERLLEKIDIEEVRAAYDQMKGDKKP</sequence>
<dbReference type="SUPFAM" id="SSF52374">
    <property type="entry name" value="Nucleotidylyl transferase"/>
    <property type="match status" value="1"/>
</dbReference>
<dbReference type="CDD" id="cd00814">
    <property type="entry name" value="MetRS_core"/>
    <property type="match status" value="1"/>
</dbReference>
<comment type="similarity">
    <text evidence="3">Belongs to the class-I aminoacyl-tRNA synthetase family. MetG type 1 subfamily.</text>
</comment>
<dbReference type="Pfam" id="PF09334">
    <property type="entry name" value="tRNA-synt_1g"/>
    <property type="match status" value="1"/>
</dbReference>
<evidence type="ECO:0000256" key="7">
    <source>
        <dbReference type="ARBA" id="ARBA00022598"/>
    </source>
</evidence>
<dbReference type="NCBIfam" id="TIGR00398">
    <property type="entry name" value="metG"/>
    <property type="match status" value="1"/>
</dbReference>
<dbReference type="PROSITE" id="PS00178">
    <property type="entry name" value="AA_TRNA_LIGASE_I"/>
    <property type="match status" value="1"/>
</dbReference>
<protein>
    <recommendedName>
        <fullName evidence="5">Methionine--tRNA ligase</fullName>
        <ecNumber evidence="4">6.1.1.10</ecNumber>
    </recommendedName>
    <alternativeName>
        <fullName evidence="12">Methionyl-tRNA synthetase</fullName>
    </alternativeName>
</protein>
<dbReference type="GO" id="GO:0005829">
    <property type="term" value="C:cytosol"/>
    <property type="evidence" value="ECO:0007669"/>
    <property type="project" value="TreeGrafter"/>
</dbReference>
<evidence type="ECO:0000313" key="17">
    <source>
        <dbReference type="EMBL" id="OGF55161.1"/>
    </source>
</evidence>
<dbReference type="PANTHER" id="PTHR45765">
    <property type="entry name" value="METHIONINE--TRNA LIGASE"/>
    <property type="match status" value="1"/>
</dbReference>
<evidence type="ECO:0000256" key="11">
    <source>
        <dbReference type="ARBA" id="ARBA00023146"/>
    </source>
</evidence>
<evidence type="ECO:0000256" key="4">
    <source>
        <dbReference type="ARBA" id="ARBA00012838"/>
    </source>
</evidence>
<dbReference type="GO" id="GO:0017101">
    <property type="term" value="C:aminoacyl-tRNA synthetase multienzyme complex"/>
    <property type="evidence" value="ECO:0007669"/>
    <property type="project" value="TreeGrafter"/>
</dbReference>
<organism evidence="17 18">
    <name type="scientific">Fraserbacteria sp. (strain RBG_16_55_9)</name>
    <dbReference type="NCBI Taxonomy" id="1817864"/>
    <lineage>
        <taxon>Bacteria</taxon>
        <taxon>Candidatus Fraseribacteriota</taxon>
    </lineage>
</organism>
<evidence type="ECO:0000256" key="13">
    <source>
        <dbReference type="ARBA" id="ARBA00047364"/>
    </source>
</evidence>
<evidence type="ECO:0000256" key="3">
    <source>
        <dbReference type="ARBA" id="ARBA00008258"/>
    </source>
</evidence>
<dbReference type="InterPro" id="IPR014729">
    <property type="entry name" value="Rossmann-like_a/b/a_fold"/>
</dbReference>
<dbReference type="InterPro" id="IPR001412">
    <property type="entry name" value="aa-tRNA-synth_I_CS"/>
</dbReference>
<evidence type="ECO:0000256" key="14">
    <source>
        <dbReference type="RuleBase" id="RU363039"/>
    </source>
</evidence>
<dbReference type="GO" id="GO:0004825">
    <property type="term" value="F:methionine-tRNA ligase activity"/>
    <property type="evidence" value="ECO:0007669"/>
    <property type="project" value="UniProtKB-EC"/>
</dbReference>
<evidence type="ECO:0000256" key="6">
    <source>
        <dbReference type="ARBA" id="ARBA00022490"/>
    </source>
</evidence>
<comment type="subcellular location">
    <subcellularLocation>
        <location evidence="2">Cytoplasm</location>
    </subcellularLocation>
</comment>
<dbReference type="SUPFAM" id="SSF47323">
    <property type="entry name" value="Anticodon-binding domain of a subclass of class I aminoacyl-tRNA synthetases"/>
    <property type="match status" value="1"/>
</dbReference>
<dbReference type="STRING" id="1817864.A2Z21_09975"/>
<dbReference type="Gene3D" id="2.20.28.20">
    <property type="entry name" value="Methionyl-tRNA synthetase, Zn-domain"/>
    <property type="match status" value="1"/>
</dbReference>
<keyword evidence="8 14" id="KW-0547">Nucleotide-binding</keyword>